<evidence type="ECO:0000313" key="2">
    <source>
        <dbReference type="Proteomes" id="UP000283895"/>
    </source>
</evidence>
<name>A0A423VHY3_9PEZI</name>
<evidence type="ECO:0000313" key="1">
    <source>
        <dbReference type="EMBL" id="ROV90504.1"/>
    </source>
</evidence>
<proteinExistence type="predicted"/>
<comment type="caution">
    <text evidence="1">The sequence shown here is derived from an EMBL/GenBank/DDBJ whole genome shotgun (WGS) entry which is preliminary data.</text>
</comment>
<reference evidence="1 2" key="1">
    <citation type="submission" date="2015-09" db="EMBL/GenBank/DDBJ databases">
        <title>Host preference determinants of Valsa canker pathogens revealed by comparative genomics.</title>
        <authorList>
            <person name="Yin Z."/>
            <person name="Huang L."/>
        </authorList>
    </citation>
    <scope>NUCLEOTIDE SEQUENCE [LARGE SCALE GENOMIC DNA]</scope>
    <source>
        <strain evidence="1 2">03-1</strain>
    </source>
</reference>
<dbReference type="OrthoDB" id="5304511at2759"/>
<keyword evidence="2" id="KW-1185">Reference proteome</keyword>
<dbReference type="AlphaFoldDB" id="A0A423VHY3"/>
<organism evidence="1 2">
    <name type="scientific">Cytospora schulzeri</name>
    <dbReference type="NCBI Taxonomy" id="448051"/>
    <lineage>
        <taxon>Eukaryota</taxon>
        <taxon>Fungi</taxon>
        <taxon>Dikarya</taxon>
        <taxon>Ascomycota</taxon>
        <taxon>Pezizomycotina</taxon>
        <taxon>Sordariomycetes</taxon>
        <taxon>Sordariomycetidae</taxon>
        <taxon>Diaporthales</taxon>
        <taxon>Cytosporaceae</taxon>
        <taxon>Cytospora</taxon>
    </lineage>
</organism>
<dbReference type="EMBL" id="LKEA01000062">
    <property type="protein sequence ID" value="ROV90504.1"/>
    <property type="molecule type" value="Genomic_DNA"/>
</dbReference>
<sequence length="451" mass="51271">MAQSTLAQLPGEDEKPRPCYLGALVPELLDLILFEMDSVRALANFVTTARFIYYRFDQRKRCILWRVMQNELGPVMVDARFLRLFPYAEPGKPRFWEAYWDQIHNDTALYRDMLAEGACAVDNKQPWNTVPSLAEMTQLCHTLHVINFFVSTYIAVKLRSFGPNGDLAAAPPSRTERQRVLRAFYRRQIVSNAWAPTRRDPNCIEEDIAAISNTSDHQGVRLGLFAAWEPWELQQIDHANKFITQLCVALYLAAAEQHATRLISEAEFGNIFAHADHLVRYTREHPSLAGPTLRALSSLLGQGSHELQDTAAPMININLFLRQYCILPLRFAWQSLCSRTCPDPAREKREADSSNGAGESGTLLGFRGDAVNLPPFGWVDALGGRYLNWFGEALYSRPRVISQPANDGNHLHYPVELWRSAGFTLWDRRRVEALKELTVLTVLQTGWAVNW</sequence>
<protein>
    <submittedName>
        <fullName evidence="1">Uncharacterized protein</fullName>
    </submittedName>
</protein>
<gene>
    <name evidence="1" type="ORF">VMCG_09803</name>
</gene>
<dbReference type="Proteomes" id="UP000283895">
    <property type="component" value="Unassembled WGS sequence"/>
</dbReference>
<accession>A0A423VHY3</accession>